<dbReference type="EMBL" id="RDQH01000328">
    <property type="protein sequence ID" value="RXI06603.1"/>
    <property type="molecule type" value="Genomic_DNA"/>
</dbReference>
<dbReference type="Proteomes" id="UP000290289">
    <property type="component" value="Chromosome 2"/>
</dbReference>
<keyword evidence="3" id="KW-1185">Reference proteome</keyword>
<gene>
    <name evidence="2" type="ORF">DVH24_025739</name>
</gene>
<feature type="coiled-coil region" evidence="1">
    <location>
        <begin position="58"/>
        <end position="92"/>
    </location>
</feature>
<proteinExistence type="predicted"/>
<organism evidence="2 3">
    <name type="scientific">Malus domestica</name>
    <name type="common">Apple</name>
    <name type="synonym">Pyrus malus</name>
    <dbReference type="NCBI Taxonomy" id="3750"/>
    <lineage>
        <taxon>Eukaryota</taxon>
        <taxon>Viridiplantae</taxon>
        <taxon>Streptophyta</taxon>
        <taxon>Embryophyta</taxon>
        <taxon>Tracheophyta</taxon>
        <taxon>Spermatophyta</taxon>
        <taxon>Magnoliopsida</taxon>
        <taxon>eudicotyledons</taxon>
        <taxon>Gunneridae</taxon>
        <taxon>Pentapetalae</taxon>
        <taxon>rosids</taxon>
        <taxon>fabids</taxon>
        <taxon>Rosales</taxon>
        <taxon>Rosaceae</taxon>
        <taxon>Amygdaloideae</taxon>
        <taxon>Maleae</taxon>
        <taxon>Malus</taxon>
    </lineage>
</organism>
<evidence type="ECO:0000256" key="1">
    <source>
        <dbReference type="SAM" id="Coils"/>
    </source>
</evidence>
<evidence type="ECO:0000313" key="3">
    <source>
        <dbReference type="Proteomes" id="UP000290289"/>
    </source>
</evidence>
<keyword evidence="1" id="KW-0175">Coiled coil</keyword>
<reference evidence="2 3" key="1">
    <citation type="submission" date="2018-10" db="EMBL/GenBank/DDBJ databases">
        <title>A high-quality apple genome assembly.</title>
        <authorList>
            <person name="Hu J."/>
        </authorList>
    </citation>
    <scope>NUCLEOTIDE SEQUENCE [LARGE SCALE GENOMIC DNA]</scope>
    <source>
        <strain evidence="3">cv. HFTH1</strain>
        <tissue evidence="2">Young leaf</tissue>
    </source>
</reference>
<accession>A0A498KMR6</accession>
<protein>
    <submittedName>
        <fullName evidence="2">Uncharacterized protein</fullName>
    </submittedName>
</protein>
<evidence type="ECO:0000313" key="2">
    <source>
        <dbReference type="EMBL" id="RXI06603.1"/>
    </source>
</evidence>
<name>A0A498KMR6_MALDO</name>
<comment type="caution">
    <text evidence="2">The sequence shown here is derived from an EMBL/GenBank/DDBJ whole genome shotgun (WGS) entry which is preliminary data.</text>
</comment>
<sequence>MWNGSFQGEEVEQKISQILSHGTTRSTVFRRTKCGMEQLVPFRPVPSHVPNGTPVLELQGVLKINKSLKKEVDELQRVRVGLLEKNEQMKGENDGLKFRDLLYFSGRLACFCFLRLPLVKLLEKLVPRLGQPGEKRPMMLLLRASRLLKVW</sequence>
<dbReference type="AlphaFoldDB" id="A0A498KMR6"/>